<evidence type="ECO:0000256" key="1">
    <source>
        <dbReference type="SAM" id="Phobius"/>
    </source>
</evidence>
<keyword evidence="1" id="KW-0812">Transmembrane</keyword>
<keyword evidence="3" id="KW-1185">Reference proteome</keyword>
<name>A0AA39J604_9AGAR</name>
<dbReference type="Proteomes" id="UP001175226">
    <property type="component" value="Unassembled WGS sequence"/>
</dbReference>
<reference evidence="2" key="1">
    <citation type="submission" date="2023-06" db="EMBL/GenBank/DDBJ databases">
        <authorList>
            <consortium name="Lawrence Berkeley National Laboratory"/>
            <person name="Ahrendt S."/>
            <person name="Sahu N."/>
            <person name="Indic B."/>
            <person name="Wong-Bajracharya J."/>
            <person name="Merenyi Z."/>
            <person name="Ke H.-M."/>
            <person name="Monk M."/>
            <person name="Kocsube S."/>
            <person name="Drula E."/>
            <person name="Lipzen A."/>
            <person name="Balint B."/>
            <person name="Henrissat B."/>
            <person name="Andreopoulos B."/>
            <person name="Martin F.M."/>
            <person name="Harder C.B."/>
            <person name="Rigling D."/>
            <person name="Ford K.L."/>
            <person name="Foster G.D."/>
            <person name="Pangilinan J."/>
            <person name="Papanicolaou A."/>
            <person name="Barry K."/>
            <person name="LaButti K."/>
            <person name="Viragh M."/>
            <person name="Koriabine M."/>
            <person name="Yan M."/>
            <person name="Riley R."/>
            <person name="Champramary S."/>
            <person name="Plett K.L."/>
            <person name="Tsai I.J."/>
            <person name="Slot J."/>
            <person name="Sipos G."/>
            <person name="Plett J."/>
            <person name="Nagy L.G."/>
            <person name="Grigoriev I.V."/>
        </authorList>
    </citation>
    <scope>NUCLEOTIDE SEQUENCE</scope>
    <source>
        <strain evidence="2">FPL87.14</strain>
    </source>
</reference>
<keyword evidence="1" id="KW-0472">Membrane</keyword>
<sequence length="301" mass="34629">MQISIDFSTRTLVTIAVTALSFTITLTIFVLYRMYKDEIEQFAHRLYQGARHFFIPAYIERPGGVFVPNPHLYPIPKRTPTPYHYVADPFREWEGPLTFPPLFESQSTGLSSPTNEQDIGQEGGHIIHEEYKMIPSIPDTILPEEGVYNLTPRRVSLSLLSSPEFPLREPGIPIVIRDNSKTTSHEATAREELARLTTAKYELAQLTLNNDEFKHTIACDRTIAGFYERASHPQLEREPAAQYWQRQTASRTEADAINEVETEDYCQCPLHEPVWLERYRQYRSLQIEQGLPGVSLATWME</sequence>
<organism evidence="2 3">
    <name type="scientific">Armillaria borealis</name>
    <dbReference type="NCBI Taxonomy" id="47425"/>
    <lineage>
        <taxon>Eukaryota</taxon>
        <taxon>Fungi</taxon>
        <taxon>Dikarya</taxon>
        <taxon>Basidiomycota</taxon>
        <taxon>Agaricomycotina</taxon>
        <taxon>Agaricomycetes</taxon>
        <taxon>Agaricomycetidae</taxon>
        <taxon>Agaricales</taxon>
        <taxon>Marasmiineae</taxon>
        <taxon>Physalacriaceae</taxon>
        <taxon>Armillaria</taxon>
    </lineage>
</organism>
<evidence type="ECO:0000313" key="3">
    <source>
        <dbReference type="Proteomes" id="UP001175226"/>
    </source>
</evidence>
<dbReference type="EMBL" id="JAUEPT010000058">
    <property type="protein sequence ID" value="KAK0435987.1"/>
    <property type="molecule type" value="Genomic_DNA"/>
</dbReference>
<protein>
    <submittedName>
        <fullName evidence="2">Uncharacterized protein</fullName>
    </submittedName>
</protein>
<evidence type="ECO:0000313" key="2">
    <source>
        <dbReference type="EMBL" id="KAK0435987.1"/>
    </source>
</evidence>
<accession>A0AA39J604</accession>
<proteinExistence type="predicted"/>
<feature type="transmembrane region" description="Helical" evidence="1">
    <location>
        <begin position="12"/>
        <end position="35"/>
    </location>
</feature>
<dbReference type="AlphaFoldDB" id="A0AA39J604"/>
<keyword evidence="1" id="KW-1133">Transmembrane helix</keyword>
<gene>
    <name evidence="2" type="ORF">EV421DRAFT_1739850</name>
</gene>
<comment type="caution">
    <text evidence="2">The sequence shown here is derived from an EMBL/GenBank/DDBJ whole genome shotgun (WGS) entry which is preliminary data.</text>
</comment>